<keyword evidence="2" id="KW-1185">Reference proteome</keyword>
<dbReference type="Proteomes" id="UP000789366">
    <property type="component" value="Unassembled WGS sequence"/>
</dbReference>
<evidence type="ECO:0000313" key="1">
    <source>
        <dbReference type="EMBL" id="CAG8786212.1"/>
    </source>
</evidence>
<reference evidence="1" key="1">
    <citation type="submission" date="2021-06" db="EMBL/GenBank/DDBJ databases">
        <authorList>
            <person name="Kallberg Y."/>
            <person name="Tangrot J."/>
            <person name="Rosling A."/>
        </authorList>
    </citation>
    <scope>NUCLEOTIDE SEQUENCE</scope>
    <source>
        <strain evidence="1">28 12/20/2015</strain>
    </source>
</reference>
<feature type="non-terminal residue" evidence="1">
    <location>
        <position position="153"/>
    </location>
</feature>
<dbReference type="EMBL" id="CAJVPW010064697">
    <property type="protein sequence ID" value="CAG8786212.1"/>
    <property type="molecule type" value="Genomic_DNA"/>
</dbReference>
<name>A0ACA9RCD4_9GLOM</name>
<accession>A0ACA9RCD4</accession>
<evidence type="ECO:0000313" key="2">
    <source>
        <dbReference type="Proteomes" id="UP000789366"/>
    </source>
</evidence>
<organism evidence="1 2">
    <name type="scientific">Cetraspora pellucida</name>
    <dbReference type="NCBI Taxonomy" id="1433469"/>
    <lineage>
        <taxon>Eukaryota</taxon>
        <taxon>Fungi</taxon>
        <taxon>Fungi incertae sedis</taxon>
        <taxon>Mucoromycota</taxon>
        <taxon>Glomeromycotina</taxon>
        <taxon>Glomeromycetes</taxon>
        <taxon>Diversisporales</taxon>
        <taxon>Gigasporaceae</taxon>
        <taxon>Cetraspora</taxon>
    </lineage>
</organism>
<protein>
    <submittedName>
        <fullName evidence="1">4671_t:CDS:1</fullName>
    </submittedName>
</protein>
<comment type="caution">
    <text evidence="1">The sequence shown here is derived from an EMBL/GenBank/DDBJ whole genome shotgun (WGS) entry which is preliminary data.</text>
</comment>
<gene>
    <name evidence="1" type="ORF">SPELUC_LOCUS16817</name>
</gene>
<sequence length="153" mass="17655">MDESTSTNLNMSNEFSQTDTLETNNNTLKRKSVGRPKEKIWEFYITSNVTNDRSATCHYCSKYWSCGRPSEMEAHLANICPSVPKDIKENWQELLSDKITNYKRTKSSNQKHTNQLDLSPLLEQETARIDLKINMKLEQCNFLTLALDGWSSP</sequence>
<proteinExistence type="predicted"/>